<gene>
    <name evidence="2" type="ORF">HXK23_04180</name>
</gene>
<dbReference type="Proteomes" id="UP000772566">
    <property type="component" value="Unassembled WGS sequence"/>
</dbReference>
<dbReference type="SUPFAM" id="SSF53474">
    <property type="entry name" value="alpha/beta-Hydrolases"/>
    <property type="match status" value="1"/>
</dbReference>
<sequence length="328" mass="35061">MRGLTQRLEDARSYRGAWLRPSNFESFWEPSVAFAQNAQVESVVVLPSATQTATFKRLTFTSTDQTQLSARVVLPAGASAAELTTAVEALPAAELSATTELPAVVLFSDLGRGVRSWLHLLRFSALGLPVVALEARPCEPQLKDAWRGALTAEELAHALINPDDAASSTLKQLIDDALVTTAVASRFLGRTTVTWGEGLGGSQALFAAALLPKEVSATMALNPLFADNATTQRAHVGCGDTPQSDAAIDAVGLLDSACAAELVRVPALIGTALLDQSAPTEGTFALYNRLPGQKEMRVYPKFGHERINQFENEQINYLCEVISGLCHN</sequence>
<reference evidence="2" key="1">
    <citation type="submission" date="2020-04" db="EMBL/GenBank/DDBJ databases">
        <title>Deep metagenomics examines the oral microbiome during advanced dental caries in children, revealing novel taxa and co-occurrences with host molecules.</title>
        <authorList>
            <person name="Baker J.L."/>
            <person name="Morton J.T."/>
            <person name="Dinis M."/>
            <person name="Alvarez R."/>
            <person name="Tran N.C."/>
            <person name="Knight R."/>
            <person name="Edlund A."/>
        </authorList>
    </citation>
    <scope>NUCLEOTIDE SEQUENCE</scope>
    <source>
        <strain evidence="2">JCVI_22A_bin.2</strain>
    </source>
</reference>
<dbReference type="GO" id="GO:0052689">
    <property type="term" value="F:carboxylic ester hydrolase activity"/>
    <property type="evidence" value="ECO:0007669"/>
    <property type="project" value="TreeGrafter"/>
</dbReference>
<dbReference type="InterPro" id="IPR008391">
    <property type="entry name" value="AXE1_dom"/>
</dbReference>
<comment type="caution">
    <text evidence="2">The sequence shown here is derived from an EMBL/GenBank/DDBJ whole genome shotgun (WGS) entry which is preliminary data.</text>
</comment>
<feature type="domain" description="Acetyl xylan esterase" evidence="1">
    <location>
        <begin position="7"/>
        <end position="320"/>
    </location>
</feature>
<accession>A0A930VZF4</accession>
<evidence type="ECO:0000259" key="1">
    <source>
        <dbReference type="Pfam" id="PF05448"/>
    </source>
</evidence>
<dbReference type="PANTHER" id="PTHR40111:SF1">
    <property type="entry name" value="CEPHALOSPORIN-C DEACETYLASE"/>
    <property type="match status" value="1"/>
</dbReference>
<name>A0A930VZF4_9ACTN</name>
<dbReference type="GO" id="GO:0005976">
    <property type="term" value="P:polysaccharide metabolic process"/>
    <property type="evidence" value="ECO:0007669"/>
    <property type="project" value="TreeGrafter"/>
</dbReference>
<dbReference type="Pfam" id="PF05448">
    <property type="entry name" value="AXE1"/>
    <property type="match status" value="1"/>
</dbReference>
<proteinExistence type="predicted"/>
<evidence type="ECO:0000313" key="2">
    <source>
        <dbReference type="EMBL" id="MBF4809401.1"/>
    </source>
</evidence>
<dbReference type="AlphaFoldDB" id="A0A930VZF4"/>
<dbReference type="EMBL" id="JABZGT010000232">
    <property type="protein sequence ID" value="MBF4809401.1"/>
    <property type="molecule type" value="Genomic_DNA"/>
</dbReference>
<protein>
    <submittedName>
        <fullName evidence="2">Acetylxylan esterase</fullName>
    </submittedName>
</protein>
<dbReference type="Gene3D" id="3.40.50.1820">
    <property type="entry name" value="alpha/beta hydrolase"/>
    <property type="match status" value="1"/>
</dbReference>
<dbReference type="InterPro" id="IPR039069">
    <property type="entry name" value="CE7"/>
</dbReference>
<dbReference type="PANTHER" id="PTHR40111">
    <property type="entry name" value="CEPHALOSPORIN-C DEACETYLASE"/>
    <property type="match status" value="1"/>
</dbReference>
<evidence type="ECO:0000313" key="3">
    <source>
        <dbReference type="Proteomes" id="UP000772566"/>
    </source>
</evidence>
<organism evidence="2 3">
    <name type="scientific">Lancefieldella parvula</name>
    <dbReference type="NCBI Taxonomy" id="1382"/>
    <lineage>
        <taxon>Bacteria</taxon>
        <taxon>Bacillati</taxon>
        <taxon>Actinomycetota</taxon>
        <taxon>Coriobacteriia</taxon>
        <taxon>Coriobacteriales</taxon>
        <taxon>Atopobiaceae</taxon>
        <taxon>Lancefieldella</taxon>
    </lineage>
</organism>
<dbReference type="InterPro" id="IPR029058">
    <property type="entry name" value="AB_hydrolase_fold"/>
</dbReference>